<evidence type="ECO:0000256" key="4">
    <source>
        <dbReference type="PROSITE-ProRule" id="PRU00335"/>
    </source>
</evidence>
<name>A0A9X3IFP5_9GAMM</name>
<sequence>MSKVDDILKTAERLFDLQGFHSTGIDQIVKEASVTPRTLYRHFHSKEDLVLAVLEQREIRFLKQLEQKLDEYKFNAPLWSLIISELEKWFTLESSNGCLFLRALAEFSYKNAEIEQRVLLHKQRTFELFKKIFEKEFPDQFTEKAEILIFIIEGATALAPIIGGKAAIQRANALALQLLASTTHPLFH</sequence>
<feature type="DNA-binding region" description="H-T-H motif" evidence="4">
    <location>
        <begin position="24"/>
        <end position="43"/>
    </location>
</feature>
<dbReference type="PANTHER" id="PTHR47506:SF1">
    <property type="entry name" value="HTH-TYPE TRANSCRIPTIONAL REGULATOR YJDC"/>
    <property type="match status" value="1"/>
</dbReference>
<dbReference type="AlphaFoldDB" id="A0A9X3IFP5"/>
<dbReference type="GO" id="GO:0003677">
    <property type="term" value="F:DNA binding"/>
    <property type="evidence" value="ECO:0007669"/>
    <property type="project" value="UniProtKB-UniRule"/>
</dbReference>
<gene>
    <name evidence="6" type="ORF">OSH00_03755</name>
</gene>
<evidence type="ECO:0000256" key="2">
    <source>
        <dbReference type="ARBA" id="ARBA00023125"/>
    </source>
</evidence>
<dbReference type="PANTHER" id="PTHR47506">
    <property type="entry name" value="TRANSCRIPTIONAL REGULATORY PROTEIN"/>
    <property type="match status" value="1"/>
</dbReference>
<evidence type="ECO:0000256" key="3">
    <source>
        <dbReference type="ARBA" id="ARBA00023163"/>
    </source>
</evidence>
<feature type="domain" description="HTH tetR-type" evidence="5">
    <location>
        <begin position="1"/>
        <end position="61"/>
    </location>
</feature>
<keyword evidence="7" id="KW-1185">Reference proteome</keyword>
<reference evidence="6" key="1">
    <citation type="submission" date="2022-11" db="EMBL/GenBank/DDBJ databases">
        <title>Biodiversity and phylogenetic relationships of bacteria.</title>
        <authorList>
            <person name="Machado R.A.R."/>
            <person name="Bhat A."/>
            <person name="Loulou A."/>
            <person name="Kallel S."/>
        </authorList>
    </citation>
    <scope>NUCLEOTIDE SEQUENCE</scope>
    <source>
        <strain evidence="6">A-IN1</strain>
    </source>
</reference>
<dbReference type="Gene3D" id="1.10.357.10">
    <property type="entry name" value="Tetracycline Repressor, domain 2"/>
    <property type="match status" value="1"/>
</dbReference>
<dbReference type="PROSITE" id="PS50977">
    <property type="entry name" value="HTH_TETR_2"/>
    <property type="match status" value="1"/>
</dbReference>
<evidence type="ECO:0000259" key="5">
    <source>
        <dbReference type="PROSITE" id="PS50977"/>
    </source>
</evidence>
<evidence type="ECO:0000256" key="1">
    <source>
        <dbReference type="ARBA" id="ARBA00023015"/>
    </source>
</evidence>
<dbReference type="SUPFAM" id="SSF46689">
    <property type="entry name" value="Homeodomain-like"/>
    <property type="match status" value="1"/>
</dbReference>
<dbReference type="PRINTS" id="PR00455">
    <property type="entry name" value="HTHTETR"/>
</dbReference>
<accession>A0A9X3IFP5</accession>
<keyword evidence="2 4" id="KW-0238">DNA-binding</keyword>
<proteinExistence type="predicted"/>
<dbReference type="Proteomes" id="UP001146019">
    <property type="component" value="Unassembled WGS sequence"/>
</dbReference>
<keyword evidence="1" id="KW-0805">Transcription regulation</keyword>
<dbReference type="EMBL" id="JAPKMY010000002">
    <property type="protein sequence ID" value="MCX5466852.1"/>
    <property type="molecule type" value="Genomic_DNA"/>
</dbReference>
<evidence type="ECO:0000313" key="6">
    <source>
        <dbReference type="EMBL" id="MCX5466852.1"/>
    </source>
</evidence>
<keyword evidence="3" id="KW-0804">Transcription</keyword>
<protein>
    <submittedName>
        <fullName evidence="6">Helix-turn-helix domain containing protein</fullName>
    </submittedName>
</protein>
<dbReference type="RefSeq" id="WP_266129308.1">
    <property type="nucleotide sequence ID" value="NZ_JAPKMY010000002.1"/>
</dbReference>
<dbReference type="SUPFAM" id="SSF48498">
    <property type="entry name" value="Tetracyclin repressor-like, C-terminal domain"/>
    <property type="match status" value="1"/>
</dbReference>
<dbReference type="InterPro" id="IPR036271">
    <property type="entry name" value="Tet_transcr_reg_TetR-rel_C_sf"/>
</dbReference>
<comment type="caution">
    <text evidence="6">The sequence shown here is derived from an EMBL/GenBank/DDBJ whole genome shotgun (WGS) entry which is preliminary data.</text>
</comment>
<organism evidence="6 7">
    <name type="scientific">Acinetobacter nematophilus</name>
    <dbReference type="NCBI Taxonomy" id="2994642"/>
    <lineage>
        <taxon>Bacteria</taxon>
        <taxon>Pseudomonadati</taxon>
        <taxon>Pseudomonadota</taxon>
        <taxon>Gammaproteobacteria</taxon>
        <taxon>Moraxellales</taxon>
        <taxon>Moraxellaceae</taxon>
        <taxon>Acinetobacter</taxon>
    </lineage>
</organism>
<dbReference type="Pfam" id="PF00440">
    <property type="entry name" value="TetR_N"/>
    <property type="match status" value="1"/>
</dbReference>
<dbReference type="InterPro" id="IPR001647">
    <property type="entry name" value="HTH_TetR"/>
</dbReference>
<dbReference type="InterPro" id="IPR009057">
    <property type="entry name" value="Homeodomain-like_sf"/>
</dbReference>
<evidence type="ECO:0000313" key="7">
    <source>
        <dbReference type="Proteomes" id="UP001146019"/>
    </source>
</evidence>